<organism evidence="10 11">
    <name type="scientific">Candidatus Accumulibacter aalborgensis</name>
    <dbReference type="NCBI Taxonomy" id="1860102"/>
    <lineage>
        <taxon>Bacteria</taxon>
        <taxon>Pseudomonadati</taxon>
        <taxon>Pseudomonadota</taxon>
        <taxon>Betaproteobacteria</taxon>
        <taxon>Candidatus Accumulibacter</taxon>
    </lineage>
</organism>
<dbReference type="SUPFAM" id="SSF102829">
    <property type="entry name" value="Cell division protein ZapA-like"/>
    <property type="match status" value="1"/>
</dbReference>
<dbReference type="InterPro" id="IPR007838">
    <property type="entry name" value="Cell_div_ZapA-like"/>
</dbReference>
<dbReference type="InterPro" id="IPR042233">
    <property type="entry name" value="Cell_div_ZapA_N"/>
</dbReference>
<evidence type="ECO:0000256" key="4">
    <source>
        <dbReference type="ARBA" id="ARBA00022618"/>
    </source>
</evidence>
<dbReference type="RefSeq" id="WP_186406549.1">
    <property type="nucleotide sequence ID" value="NZ_FLQX01000096.1"/>
</dbReference>
<evidence type="ECO:0000256" key="7">
    <source>
        <dbReference type="ARBA" id="ARBA00024910"/>
    </source>
</evidence>
<proteinExistence type="predicted"/>
<reference evidence="10 11" key="1">
    <citation type="submission" date="2016-06" db="EMBL/GenBank/DDBJ databases">
        <authorList>
            <person name="Kjaerup R.B."/>
            <person name="Dalgaard T.S."/>
            <person name="Juul-Madsen H.R."/>
        </authorList>
    </citation>
    <scope>NUCLEOTIDE SEQUENCE [LARGE SCALE GENOMIC DNA]</scope>
    <source>
        <strain evidence="10">3</strain>
    </source>
</reference>
<sequence length="110" mass="12202">MPNEASFIDITLLGKGYRVACPPDERAALLNTAAYVDGKMREIAEKTKSNLAERIAVMTALNIAHEHLCQIHASPEQNKKIESEIGVDIDAVRRRISFMEAELDAVLKPQ</sequence>
<dbReference type="Gene3D" id="1.20.5.50">
    <property type="match status" value="1"/>
</dbReference>
<dbReference type="Gene3D" id="3.30.160.880">
    <property type="entry name" value="Cell division protein ZapA protomer, N-terminal domain"/>
    <property type="match status" value="1"/>
</dbReference>
<keyword evidence="4" id="KW-0132">Cell division</keyword>
<dbReference type="STRING" id="1860102.ACCAA_210005"/>
<dbReference type="InterPro" id="IPR036192">
    <property type="entry name" value="Cell_div_ZapA-like_sf"/>
</dbReference>
<dbReference type="EMBL" id="FLQX01000096">
    <property type="protein sequence ID" value="SBT05410.1"/>
    <property type="molecule type" value="Genomic_DNA"/>
</dbReference>
<dbReference type="Pfam" id="PF05164">
    <property type="entry name" value="ZapA"/>
    <property type="match status" value="1"/>
</dbReference>
<evidence type="ECO:0000313" key="10">
    <source>
        <dbReference type="EMBL" id="SBT05410.1"/>
    </source>
</evidence>
<accession>A0A1A8XJU9</accession>
<keyword evidence="6" id="KW-0131">Cell cycle</keyword>
<evidence type="ECO:0000256" key="9">
    <source>
        <dbReference type="ARBA" id="ARBA00033158"/>
    </source>
</evidence>
<dbReference type="GO" id="GO:0000921">
    <property type="term" value="P:septin ring assembly"/>
    <property type="evidence" value="ECO:0007669"/>
    <property type="project" value="TreeGrafter"/>
</dbReference>
<keyword evidence="3" id="KW-0963">Cytoplasm</keyword>
<dbReference type="GO" id="GO:0000917">
    <property type="term" value="P:division septum assembly"/>
    <property type="evidence" value="ECO:0007669"/>
    <property type="project" value="UniProtKB-KW"/>
</dbReference>
<keyword evidence="5" id="KW-0717">Septation</keyword>
<evidence type="ECO:0000313" key="11">
    <source>
        <dbReference type="Proteomes" id="UP000199169"/>
    </source>
</evidence>
<dbReference type="GO" id="GO:0043093">
    <property type="term" value="P:FtsZ-dependent cytokinesis"/>
    <property type="evidence" value="ECO:0007669"/>
    <property type="project" value="TreeGrafter"/>
</dbReference>
<dbReference type="PANTHER" id="PTHR34981">
    <property type="entry name" value="CELL DIVISION PROTEIN ZAPA"/>
    <property type="match status" value="1"/>
</dbReference>
<dbReference type="Proteomes" id="UP000199169">
    <property type="component" value="Unassembled WGS sequence"/>
</dbReference>
<evidence type="ECO:0000256" key="1">
    <source>
        <dbReference type="ARBA" id="ARBA00004496"/>
    </source>
</evidence>
<dbReference type="PANTHER" id="PTHR34981:SF1">
    <property type="entry name" value="CELL DIVISION PROTEIN ZAPA"/>
    <property type="match status" value="1"/>
</dbReference>
<evidence type="ECO:0000256" key="8">
    <source>
        <dbReference type="ARBA" id="ARBA00026068"/>
    </source>
</evidence>
<evidence type="ECO:0000256" key="3">
    <source>
        <dbReference type="ARBA" id="ARBA00022490"/>
    </source>
</evidence>
<dbReference type="GO" id="GO:0005829">
    <property type="term" value="C:cytosol"/>
    <property type="evidence" value="ECO:0007669"/>
    <property type="project" value="TreeGrafter"/>
</dbReference>
<dbReference type="AlphaFoldDB" id="A0A1A8XJU9"/>
<evidence type="ECO:0000256" key="5">
    <source>
        <dbReference type="ARBA" id="ARBA00023210"/>
    </source>
</evidence>
<comment type="function">
    <text evidence="7">Activator of cell division through the inhibition of FtsZ GTPase activity, therefore promoting FtsZ assembly into bundles of protofilaments necessary for the formation of the division Z ring. It is recruited early at mid-cell but it is not essential for cell division.</text>
</comment>
<dbReference type="GO" id="GO:0030428">
    <property type="term" value="C:cell septum"/>
    <property type="evidence" value="ECO:0007669"/>
    <property type="project" value="TreeGrafter"/>
</dbReference>
<comment type="subcellular location">
    <subcellularLocation>
        <location evidence="1">Cytoplasm</location>
    </subcellularLocation>
</comment>
<keyword evidence="11" id="KW-1185">Reference proteome</keyword>
<name>A0A1A8XJU9_9PROT</name>
<gene>
    <name evidence="10" type="ORF">ACCAA_210005</name>
</gene>
<comment type="subunit">
    <text evidence="8">Homodimer. Interacts with FtsZ.</text>
</comment>
<evidence type="ECO:0000256" key="2">
    <source>
        <dbReference type="ARBA" id="ARBA00015195"/>
    </source>
</evidence>
<dbReference type="GO" id="GO:0032153">
    <property type="term" value="C:cell division site"/>
    <property type="evidence" value="ECO:0007669"/>
    <property type="project" value="TreeGrafter"/>
</dbReference>
<protein>
    <recommendedName>
        <fullName evidence="2">Cell division protein ZapA</fullName>
    </recommendedName>
    <alternativeName>
        <fullName evidence="9">Z ring-associated protein ZapA</fullName>
    </alternativeName>
</protein>
<evidence type="ECO:0000256" key="6">
    <source>
        <dbReference type="ARBA" id="ARBA00023306"/>
    </source>
</evidence>